<dbReference type="EMBL" id="SRHY01000001">
    <property type="protein sequence ID" value="TFJ94432.1"/>
    <property type="molecule type" value="Genomic_DNA"/>
</dbReference>
<dbReference type="Proteomes" id="UP000298484">
    <property type="component" value="Unassembled WGS sequence"/>
</dbReference>
<feature type="compositionally biased region" description="Basic and acidic residues" evidence="1">
    <location>
        <begin position="88"/>
        <end position="117"/>
    </location>
</feature>
<organism evidence="2 3">
    <name type="scientific">Lentibacillus salicampi</name>
    <dbReference type="NCBI Taxonomy" id="175306"/>
    <lineage>
        <taxon>Bacteria</taxon>
        <taxon>Bacillati</taxon>
        <taxon>Bacillota</taxon>
        <taxon>Bacilli</taxon>
        <taxon>Bacillales</taxon>
        <taxon>Bacillaceae</taxon>
        <taxon>Lentibacillus</taxon>
    </lineage>
</organism>
<accession>A0A4Y9AGD5</accession>
<sequence length="182" mass="20642">MRRFWRRRRELKGNIIFPLTGFYLLFLTAALITSPTTAYFTDTATVEGSLTASDQFAENNVKNTDEQNEEDEQEAGQLDTDLNGEAKPQQDEKQQNDKQEQNEQDQRSKEEAEKENSSQDTDADSDAEASQEEQDKDTQIEKGKNAHKQERGQTSHDEQETETSQSSGIKGQGEKIDDSTNE</sequence>
<dbReference type="InterPro" id="IPR023833">
    <property type="entry name" value="Signal_pept_SipW-depend-type"/>
</dbReference>
<dbReference type="AlphaFoldDB" id="A0A4Y9AGD5"/>
<feature type="compositionally biased region" description="Acidic residues" evidence="1">
    <location>
        <begin position="121"/>
        <end position="135"/>
    </location>
</feature>
<evidence type="ECO:0000313" key="3">
    <source>
        <dbReference type="Proteomes" id="UP000298484"/>
    </source>
</evidence>
<protein>
    <submittedName>
        <fullName evidence="2">Uncharacterized protein</fullName>
    </submittedName>
</protein>
<dbReference type="NCBIfam" id="TIGR04088">
    <property type="entry name" value="cognate_SipW"/>
    <property type="match status" value="1"/>
</dbReference>
<feature type="compositionally biased region" description="Basic and acidic residues" evidence="1">
    <location>
        <begin position="136"/>
        <end position="158"/>
    </location>
</feature>
<feature type="compositionally biased region" description="Basic and acidic residues" evidence="1">
    <location>
        <begin position="172"/>
        <end position="182"/>
    </location>
</feature>
<reference evidence="2 3" key="1">
    <citation type="submission" date="2019-03" db="EMBL/GenBank/DDBJ databases">
        <title>Genome sequence of Lentibacillus salicampi ATCC BAA-719.</title>
        <authorList>
            <person name="Maclea K.S."/>
            <person name="Simoes Junior M."/>
        </authorList>
    </citation>
    <scope>NUCLEOTIDE SEQUENCE [LARGE SCALE GENOMIC DNA]</scope>
    <source>
        <strain evidence="2 3">ATCC BAA-719</strain>
    </source>
</reference>
<dbReference type="RefSeq" id="WP_135108077.1">
    <property type="nucleotide sequence ID" value="NZ_SRHY01000001.1"/>
</dbReference>
<name>A0A4Y9AGD5_9BACI</name>
<keyword evidence="3" id="KW-1185">Reference proteome</keyword>
<comment type="caution">
    <text evidence="2">The sequence shown here is derived from an EMBL/GenBank/DDBJ whole genome shotgun (WGS) entry which is preliminary data.</text>
</comment>
<proteinExistence type="predicted"/>
<evidence type="ECO:0000313" key="2">
    <source>
        <dbReference type="EMBL" id="TFJ94432.1"/>
    </source>
</evidence>
<evidence type="ECO:0000256" key="1">
    <source>
        <dbReference type="SAM" id="MobiDB-lite"/>
    </source>
</evidence>
<feature type="region of interest" description="Disordered" evidence="1">
    <location>
        <begin position="58"/>
        <end position="182"/>
    </location>
</feature>
<gene>
    <name evidence="2" type="ORF">E4U82_00505</name>
</gene>